<name>A0A2S2QIT3_9HEMI</name>
<proteinExistence type="predicted"/>
<protein>
    <submittedName>
        <fullName evidence="1">Zinc finger MYM-type protein 5</fullName>
    </submittedName>
</protein>
<evidence type="ECO:0000313" key="1">
    <source>
        <dbReference type="EMBL" id="MBY77611.1"/>
    </source>
</evidence>
<dbReference type="EMBL" id="GGMS01008408">
    <property type="protein sequence ID" value="MBY77611.1"/>
    <property type="molecule type" value="Transcribed_RNA"/>
</dbReference>
<organism evidence="1">
    <name type="scientific">Sipha flava</name>
    <name type="common">yellow sugarcane aphid</name>
    <dbReference type="NCBI Taxonomy" id="143950"/>
    <lineage>
        <taxon>Eukaryota</taxon>
        <taxon>Metazoa</taxon>
        <taxon>Ecdysozoa</taxon>
        <taxon>Arthropoda</taxon>
        <taxon>Hexapoda</taxon>
        <taxon>Insecta</taxon>
        <taxon>Pterygota</taxon>
        <taxon>Neoptera</taxon>
        <taxon>Paraneoptera</taxon>
        <taxon>Hemiptera</taxon>
        <taxon>Sternorrhyncha</taxon>
        <taxon>Aphidomorpha</taxon>
        <taxon>Aphidoidea</taxon>
        <taxon>Aphididae</taxon>
        <taxon>Sipha</taxon>
    </lineage>
</organism>
<gene>
    <name evidence="1" type="primary">ZMYM5_10</name>
    <name evidence="1" type="ORF">g.186197</name>
</gene>
<sequence length="134" mass="16128">MEINSVEHFAVISDDPSDWPLKLTDSIRILFIKKGLVQIKNFDFPKNLLNWKFSSAYYQHTFHNEEQLERSWLIRKKMIICTVSAVECLVPNYLIQEWSLNLVIMIGEICRVISKYTKHQKHMFFIFQIDKKWF</sequence>
<reference evidence="1" key="1">
    <citation type="submission" date="2018-04" db="EMBL/GenBank/DDBJ databases">
        <title>Transcriptome assembly of Sipha flava.</title>
        <authorList>
            <person name="Scully E.D."/>
            <person name="Geib S.M."/>
            <person name="Palmer N.A."/>
            <person name="Koch K."/>
            <person name="Bradshaw J."/>
            <person name="Heng-Moss T."/>
            <person name="Sarath G."/>
        </authorList>
    </citation>
    <scope>NUCLEOTIDE SEQUENCE</scope>
</reference>
<accession>A0A2S2QIT3</accession>
<dbReference type="AlphaFoldDB" id="A0A2S2QIT3"/>